<proteinExistence type="inferred from homology"/>
<keyword evidence="7" id="KW-0573">Peptidoglycan synthesis</keyword>
<dbReference type="GO" id="GO:0071555">
    <property type="term" value="P:cell wall organization"/>
    <property type="evidence" value="ECO:0007669"/>
    <property type="project" value="UniProtKB-KW"/>
</dbReference>
<dbReference type="InterPro" id="IPR051046">
    <property type="entry name" value="MurCDEF_CellWall_CoF430Synth"/>
</dbReference>
<dbReference type="Pfam" id="PF02875">
    <property type="entry name" value="Mur_ligase_C"/>
    <property type="match status" value="1"/>
</dbReference>
<gene>
    <name evidence="14" type="ORF">MNBD_NITROSPINAE02-1342</name>
</gene>
<dbReference type="InterPro" id="IPR005863">
    <property type="entry name" value="UDP-N-AcMur_synth"/>
</dbReference>
<dbReference type="InterPro" id="IPR036565">
    <property type="entry name" value="Mur-like_cat_sf"/>
</dbReference>
<evidence type="ECO:0000259" key="13">
    <source>
        <dbReference type="Pfam" id="PF08245"/>
    </source>
</evidence>
<feature type="domain" description="Mur ligase central" evidence="13">
    <location>
        <begin position="111"/>
        <end position="297"/>
    </location>
</feature>
<dbReference type="NCBIfam" id="TIGR01143">
    <property type="entry name" value="murF"/>
    <property type="match status" value="1"/>
</dbReference>
<dbReference type="Gene3D" id="3.90.190.20">
    <property type="entry name" value="Mur ligase, C-terminal domain"/>
    <property type="match status" value="1"/>
</dbReference>
<accession>A0A3B1CK72</accession>
<organism evidence="14">
    <name type="scientific">hydrothermal vent metagenome</name>
    <dbReference type="NCBI Taxonomy" id="652676"/>
    <lineage>
        <taxon>unclassified sequences</taxon>
        <taxon>metagenomes</taxon>
        <taxon>ecological metagenomes</taxon>
    </lineage>
</organism>
<evidence type="ECO:0000256" key="7">
    <source>
        <dbReference type="ARBA" id="ARBA00022984"/>
    </source>
</evidence>
<feature type="domain" description="Mur ligase C-terminal" evidence="12">
    <location>
        <begin position="320"/>
        <end position="444"/>
    </location>
</feature>
<dbReference type="InterPro" id="IPR004101">
    <property type="entry name" value="Mur_ligase_C"/>
</dbReference>
<keyword evidence="9" id="KW-0961">Cell wall biogenesis/degradation</keyword>
<dbReference type="InterPro" id="IPR036615">
    <property type="entry name" value="Mur_ligase_C_dom_sf"/>
</dbReference>
<evidence type="ECO:0000256" key="9">
    <source>
        <dbReference type="ARBA" id="ARBA00023316"/>
    </source>
</evidence>
<keyword evidence="6" id="KW-0133">Cell shape</keyword>
<keyword evidence="5" id="KW-0067">ATP-binding</keyword>
<dbReference type="Gene3D" id="3.40.1390.10">
    <property type="entry name" value="MurE/MurF, N-terminal domain"/>
    <property type="match status" value="1"/>
</dbReference>
<dbReference type="GO" id="GO:0008360">
    <property type="term" value="P:regulation of cell shape"/>
    <property type="evidence" value="ECO:0007669"/>
    <property type="project" value="UniProtKB-KW"/>
</dbReference>
<dbReference type="Gene3D" id="3.40.1190.10">
    <property type="entry name" value="Mur-like, catalytic domain"/>
    <property type="match status" value="1"/>
</dbReference>
<dbReference type="SUPFAM" id="SSF63418">
    <property type="entry name" value="MurE/MurF N-terminal domain"/>
    <property type="match status" value="1"/>
</dbReference>
<evidence type="ECO:0000256" key="5">
    <source>
        <dbReference type="ARBA" id="ARBA00022840"/>
    </source>
</evidence>
<feature type="domain" description="Mur ligase N-terminal catalytic" evidence="11">
    <location>
        <begin position="27"/>
        <end position="99"/>
    </location>
</feature>
<evidence type="ECO:0000256" key="2">
    <source>
        <dbReference type="ARBA" id="ARBA00022598"/>
    </source>
</evidence>
<dbReference type="GO" id="GO:0051301">
    <property type="term" value="P:cell division"/>
    <property type="evidence" value="ECO:0007669"/>
    <property type="project" value="UniProtKB-KW"/>
</dbReference>
<dbReference type="PANTHER" id="PTHR43024:SF1">
    <property type="entry name" value="UDP-N-ACETYLMURAMOYL-TRIPEPTIDE--D-ALANYL-D-ALANINE LIGASE"/>
    <property type="match status" value="1"/>
</dbReference>
<reference evidence="14" key="1">
    <citation type="submission" date="2018-06" db="EMBL/GenBank/DDBJ databases">
        <authorList>
            <person name="Zhirakovskaya E."/>
        </authorList>
    </citation>
    <scope>NUCLEOTIDE SEQUENCE</scope>
</reference>
<keyword evidence="4" id="KW-0547">Nucleotide-binding</keyword>
<keyword evidence="2 14" id="KW-0436">Ligase</keyword>
<dbReference type="GO" id="GO:0005524">
    <property type="term" value="F:ATP binding"/>
    <property type="evidence" value="ECO:0007669"/>
    <property type="project" value="UniProtKB-KW"/>
</dbReference>
<dbReference type="PANTHER" id="PTHR43024">
    <property type="entry name" value="UDP-N-ACETYLMURAMOYL-TRIPEPTIDE--D-ALANYL-D-ALANINE LIGASE"/>
    <property type="match status" value="1"/>
</dbReference>
<evidence type="ECO:0000256" key="6">
    <source>
        <dbReference type="ARBA" id="ARBA00022960"/>
    </source>
</evidence>
<evidence type="ECO:0000256" key="10">
    <source>
        <dbReference type="ARBA" id="ARBA00031461"/>
    </source>
</evidence>
<evidence type="ECO:0000313" key="14">
    <source>
        <dbReference type="EMBL" id="VAX17157.1"/>
    </source>
</evidence>
<evidence type="ECO:0000256" key="3">
    <source>
        <dbReference type="ARBA" id="ARBA00022618"/>
    </source>
</evidence>
<keyword evidence="1" id="KW-0963">Cytoplasm</keyword>
<dbReference type="AlphaFoldDB" id="A0A3B1CK72"/>
<name>A0A3B1CK72_9ZZZZ</name>
<keyword evidence="8" id="KW-0131">Cell cycle</keyword>
<dbReference type="InterPro" id="IPR013221">
    <property type="entry name" value="Mur_ligase_cen"/>
</dbReference>
<dbReference type="EMBL" id="UOGE01000018">
    <property type="protein sequence ID" value="VAX17157.1"/>
    <property type="molecule type" value="Genomic_DNA"/>
</dbReference>
<evidence type="ECO:0000256" key="1">
    <source>
        <dbReference type="ARBA" id="ARBA00022490"/>
    </source>
</evidence>
<evidence type="ECO:0000256" key="4">
    <source>
        <dbReference type="ARBA" id="ARBA00022741"/>
    </source>
</evidence>
<evidence type="ECO:0000259" key="11">
    <source>
        <dbReference type="Pfam" id="PF01225"/>
    </source>
</evidence>
<sequence>MAKFNVNEIVKATGGRLIMGSGAVAREVGIDSRTIKRGSLFIAITGEKFDGHKFIGPAFDKGASMAMVSDERATGKFPGKTFVVVDDTTEALQALAAYHRSRFARLKIVCVTGSNGKTTVKDMIASVLSQKYKTLKTIGNLNNHIGAPLTLLRLTQKDEAAVVEIGMNAPGEIALLSKMVKPSVGVITNISLAHIGNFKSLKAVRDAKGELLLNMPPRAVAVLNADDPQSRALIENAKPRVMTFGKNPVADVSLTDSWPDSGRGSLAAIHYKNRETQVHIPVAGSHNTGNALAAFCAGIILGVSREKIAKGIEKTKPAPMRMELVTLPNGAALINDSYNANPASTRAAIESAASQRGDGKLIFVFGDMLELGSRAEAEHKRVGAIAAKAGVDAMYTFGKRAKLAARTAAARGVKIKRGKTHQQIAQSLVKFLRPGDTALVKGSRGVQMEKVIERLTAMMEG</sequence>
<dbReference type="InterPro" id="IPR035911">
    <property type="entry name" value="MurE/MurF_N"/>
</dbReference>
<dbReference type="Pfam" id="PF08245">
    <property type="entry name" value="Mur_ligase_M"/>
    <property type="match status" value="1"/>
</dbReference>
<dbReference type="HAMAP" id="MF_02019">
    <property type="entry name" value="MurF"/>
    <property type="match status" value="1"/>
</dbReference>
<protein>
    <recommendedName>
        <fullName evidence="10">UDP-MurNAc-pentapeptide synthetase</fullName>
    </recommendedName>
</protein>
<dbReference type="Pfam" id="PF01225">
    <property type="entry name" value="Mur_ligase"/>
    <property type="match status" value="1"/>
</dbReference>
<keyword evidence="3" id="KW-0132">Cell division</keyword>
<dbReference type="GO" id="GO:0047480">
    <property type="term" value="F:UDP-N-acetylmuramoyl-tripeptide-D-alanyl-D-alanine ligase activity"/>
    <property type="evidence" value="ECO:0007669"/>
    <property type="project" value="InterPro"/>
</dbReference>
<dbReference type="GO" id="GO:0009252">
    <property type="term" value="P:peptidoglycan biosynthetic process"/>
    <property type="evidence" value="ECO:0007669"/>
    <property type="project" value="UniProtKB-KW"/>
</dbReference>
<evidence type="ECO:0000256" key="8">
    <source>
        <dbReference type="ARBA" id="ARBA00023306"/>
    </source>
</evidence>
<evidence type="ECO:0000259" key="12">
    <source>
        <dbReference type="Pfam" id="PF02875"/>
    </source>
</evidence>
<dbReference type="SUPFAM" id="SSF53623">
    <property type="entry name" value="MurD-like peptide ligases, catalytic domain"/>
    <property type="match status" value="1"/>
</dbReference>
<dbReference type="SUPFAM" id="SSF53244">
    <property type="entry name" value="MurD-like peptide ligases, peptide-binding domain"/>
    <property type="match status" value="1"/>
</dbReference>
<dbReference type="InterPro" id="IPR000713">
    <property type="entry name" value="Mur_ligase_N"/>
</dbReference>